<gene>
    <name evidence="1" type="ORF">DSM106972_030950</name>
</gene>
<dbReference type="RefSeq" id="WP_158632827.1">
    <property type="nucleotide sequence ID" value="NZ_RSCL01000007.1"/>
</dbReference>
<dbReference type="AlphaFoldDB" id="A0A3S5K399"/>
<protein>
    <recommendedName>
        <fullName evidence="3">N-acetyltransferase domain-containing protein</fullName>
    </recommendedName>
</protein>
<accession>A0A3S5K399</accession>
<reference evidence="1" key="2">
    <citation type="journal article" date="2019" name="Genome Biol. Evol.">
        <title>Day and night: Metabolic profiles and evolutionary relationships of six axenic non-marine cyanobacteria.</title>
        <authorList>
            <person name="Will S.E."/>
            <person name="Henke P."/>
            <person name="Boedeker C."/>
            <person name="Huang S."/>
            <person name="Brinkmann H."/>
            <person name="Rohde M."/>
            <person name="Jarek M."/>
            <person name="Friedl T."/>
            <person name="Seufert S."/>
            <person name="Schumacher M."/>
            <person name="Overmann J."/>
            <person name="Neumann-Schaal M."/>
            <person name="Petersen J."/>
        </authorList>
    </citation>
    <scope>NUCLEOTIDE SEQUENCE [LARGE SCALE GENOMIC DNA]</scope>
    <source>
        <strain evidence="1">PCC 7102</strain>
    </source>
</reference>
<sequence>MSGILKVAAIPAAIEFYSSIGFEENPDGSREMILTREKALQFLEAHQLRWRR</sequence>
<proteinExistence type="predicted"/>
<name>A0A3S5K399_9CYAN</name>
<dbReference type="EMBL" id="RSCL01000007">
    <property type="protein sequence ID" value="RUT05889.1"/>
    <property type="molecule type" value="Genomic_DNA"/>
</dbReference>
<keyword evidence="2" id="KW-1185">Reference proteome</keyword>
<dbReference type="Proteomes" id="UP000271624">
    <property type="component" value="Unassembled WGS sequence"/>
</dbReference>
<reference evidence="1" key="1">
    <citation type="submission" date="2018-12" db="EMBL/GenBank/DDBJ databases">
        <authorList>
            <person name="Will S."/>
            <person name="Neumann-Schaal M."/>
            <person name="Henke P."/>
        </authorList>
    </citation>
    <scope>NUCLEOTIDE SEQUENCE</scope>
    <source>
        <strain evidence="1">PCC 7102</strain>
    </source>
</reference>
<organism evidence="1 2">
    <name type="scientific">Dulcicalothrix desertica PCC 7102</name>
    <dbReference type="NCBI Taxonomy" id="232991"/>
    <lineage>
        <taxon>Bacteria</taxon>
        <taxon>Bacillati</taxon>
        <taxon>Cyanobacteriota</taxon>
        <taxon>Cyanophyceae</taxon>
        <taxon>Nostocales</taxon>
        <taxon>Calotrichaceae</taxon>
        <taxon>Dulcicalothrix</taxon>
    </lineage>
</organism>
<dbReference type="OrthoDB" id="509440at2"/>
<evidence type="ECO:0000313" key="1">
    <source>
        <dbReference type="EMBL" id="RUT05889.1"/>
    </source>
</evidence>
<evidence type="ECO:0000313" key="2">
    <source>
        <dbReference type="Proteomes" id="UP000271624"/>
    </source>
</evidence>
<evidence type="ECO:0008006" key="3">
    <source>
        <dbReference type="Google" id="ProtNLM"/>
    </source>
</evidence>
<comment type="caution">
    <text evidence="1">The sequence shown here is derived from an EMBL/GenBank/DDBJ whole genome shotgun (WGS) entry which is preliminary data.</text>
</comment>